<proteinExistence type="predicted"/>
<dbReference type="SMART" id="SM00834">
    <property type="entry name" value="CxxC_CXXC_SSSS"/>
    <property type="match status" value="1"/>
</dbReference>
<gene>
    <name evidence="3" type="ORF">SAMN02745702_02021</name>
</gene>
<dbReference type="STRING" id="1121442.SAMN02745702_02021"/>
<dbReference type="RefSeq" id="WP_078685300.1">
    <property type="nucleotide sequence ID" value="NZ_FUYA01000006.1"/>
</dbReference>
<evidence type="ECO:0000313" key="4">
    <source>
        <dbReference type="Proteomes" id="UP000189733"/>
    </source>
</evidence>
<evidence type="ECO:0000256" key="1">
    <source>
        <dbReference type="SAM" id="MobiDB-lite"/>
    </source>
</evidence>
<dbReference type="Proteomes" id="UP000189733">
    <property type="component" value="Unassembled WGS sequence"/>
</dbReference>
<dbReference type="OrthoDB" id="9813321at2"/>
<protein>
    <submittedName>
        <fullName evidence="3">Putative regulatory protein, FmdB family</fullName>
    </submittedName>
</protein>
<sequence length="95" mass="10598">MPIYEYRCTECNQVFEEWQKNFDEKDMPCPNCGAPSKRLISNTSFVLKGSGWYVTDYCKGGSHGSAKSDVENRTQTANPPKKETAKPAKTSSPQA</sequence>
<evidence type="ECO:0000259" key="2">
    <source>
        <dbReference type="SMART" id="SM00834"/>
    </source>
</evidence>
<dbReference type="NCBIfam" id="TIGR02605">
    <property type="entry name" value="CxxC_CxxC_SSSS"/>
    <property type="match status" value="1"/>
</dbReference>
<dbReference type="AlphaFoldDB" id="A0A1T4WBR8"/>
<reference evidence="3 4" key="1">
    <citation type="submission" date="2017-02" db="EMBL/GenBank/DDBJ databases">
        <authorList>
            <person name="Peterson S.W."/>
        </authorList>
    </citation>
    <scope>NUCLEOTIDE SEQUENCE [LARGE SCALE GENOMIC DNA]</scope>
    <source>
        <strain evidence="3 4">DSM 18034</strain>
    </source>
</reference>
<dbReference type="PANTHER" id="PTHR34404">
    <property type="entry name" value="REGULATORY PROTEIN, FMDB FAMILY"/>
    <property type="match status" value="1"/>
</dbReference>
<dbReference type="Pfam" id="PF09723">
    <property type="entry name" value="Zn_ribbon_8"/>
    <property type="match status" value="1"/>
</dbReference>
<dbReference type="PANTHER" id="PTHR34404:SF2">
    <property type="entry name" value="CONSERVED SERINE RICH PROTEIN"/>
    <property type="match status" value="1"/>
</dbReference>
<organism evidence="3 4">
    <name type="scientific">Desulfobaculum bizertense DSM 18034</name>
    <dbReference type="NCBI Taxonomy" id="1121442"/>
    <lineage>
        <taxon>Bacteria</taxon>
        <taxon>Pseudomonadati</taxon>
        <taxon>Thermodesulfobacteriota</taxon>
        <taxon>Desulfovibrionia</taxon>
        <taxon>Desulfovibrionales</taxon>
        <taxon>Desulfovibrionaceae</taxon>
        <taxon>Desulfobaculum</taxon>
    </lineage>
</organism>
<accession>A0A1T4WBR8</accession>
<evidence type="ECO:0000313" key="3">
    <source>
        <dbReference type="EMBL" id="SKA74736.1"/>
    </source>
</evidence>
<dbReference type="InterPro" id="IPR013429">
    <property type="entry name" value="Regulatory_FmdB_Zinc_ribbon"/>
</dbReference>
<feature type="region of interest" description="Disordered" evidence="1">
    <location>
        <begin position="62"/>
        <end position="95"/>
    </location>
</feature>
<feature type="domain" description="Putative regulatory protein FmdB zinc ribbon" evidence="2">
    <location>
        <begin position="1"/>
        <end position="41"/>
    </location>
</feature>
<keyword evidence="4" id="KW-1185">Reference proteome</keyword>
<dbReference type="EMBL" id="FUYA01000006">
    <property type="protein sequence ID" value="SKA74736.1"/>
    <property type="molecule type" value="Genomic_DNA"/>
</dbReference>
<name>A0A1T4WBR8_9BACT</name>